<proteinExistence type="predicted"/>
<accession>A0A9D2F665</accession>
<name>A0A9D2F665_9ENTE</name>
<reference evidence="1" key="1">
    <citation type="journal article" date="2021" name="PeerJ">
        <title>Extensive microbial diversity within the chicken gut microbiome revealed by metagenomics and culture.</title>
        <authorList>
            <person name="Gilroy R."/>
            <person name="Ravi A."/>
            <person name="Getino M."/>
            <person name="Pursley I."/>
            <person name="Horton D.L."/>
            <person name="Alikhan N.F."/>
            <person name="Baker D."/>
            <person name="Gharbi K."/>
            <person name="Hall N."/>
            <person name="Watson M."/>
            <person name="Adriaenssens E.M."/>
            <person name="Foster-Nyarko E."/>
            <person name="Jarju S."/>
            <person name="Secka A."/>
            <person name="Antonio M."/>
            <person name="Oren A."/>
            <person name="Chaudhuri R.R."/>
            <person name="La Ragione R."/>
            <person name="Hildebrand F."/>
            <person name="Pallen M.J."/>
        </authorList>
    </citation>
    <scope>NUCLEOTIDE SEQUENCE</scope>
    <source>
        <strain evidence="1">CHK172-16539</strain>
    </source>
</reference>
<gene>
    <name evidence="1" type="ORF">IAA20_04600</name>
</gene>
<protein>
    <submittedName>
        <fullName evidence="1">Uncharacterized protein</fullName>
    </submittedName>
</protein>
<sequence length="91" mass="10648">MGKYVILLTVILFLFFVIKKVKSFFKQMKLENIGYCLVVDKFEKDGKAMVVFQQSENEWTLVCPYKIYLETPLLTRGLLTLKDGAFYSFES</sequence>
<dbReference type="EMBL" id="DXBN01000105">
    <property type="protein sequence ID" value="HIZ53200.1"/>
    <property type="molecule type" value="Genomic_DNA"/>
</dbReference>
<comment type="caution">
    <text evidence="1">The sequence shown here is derived from an EMBL/GenBank/DDBJ whole genome shotgun (WGS) entry which is preliminary data.</text>
</comment>
<evidence type="ECO:0000313" key="1">
    <source>
        <dbReference type="EMBL" id="HIZ53200.1"/>
    </source>
</evidence>
<organism evidence="1 2">
    <name type="scientific">Candidatus Enterococcus avicola</name>
    <dbReference type="NCBI Taxonomy" id="2838561"/>
    <lineage>
        <taxon>Bacteria</taxon>
        <taxon>Bacillati</taxon>
        <taxon>Bacillota</taxon>
        <taxon>Bacilli</taxon>
        <taxon>Lactobacillales</taxon>
        <taxon>Enterococcaceae</taxon>
        <taxon>Enterococcus</taxon>
    </lineage>
</organism>
<dbReference type="AlphaFoldDB" id="A0A9D2F665"/>
<evidence type="ECO:0000313" key="2">
    <source>
        <dbReference type="Proteomes" id="UP000824063"/>
    </source>
</evidence>
<dbReference type="Proteomes" id="UP000824063">
    <property type="component" value="Unassembled WGS sequence"/>
</dbReference>
<reference evidence="1" key="2">
    <citation type="submission" date="2021-04" db="EMBL/GenBank/DDBJ databases">
        <authorList>
            <person name="Gilroy R."/>
        </authorList>
    </citation>
    <scope>NUCLEOTIDE SEQUENCE</scope>
    <source>
        <strain evidence="1">CHK172-16539</strain>
    </source>
</reference>